<evidence type="ECO:0000259" key="3">
    <source>
        <dbReference type="Pfam" id="PF00496"/>
    </source>
</evidence>
<feature type="compositionally biased region" description="Polar residues" evidence="1">
    <location>
        <begin position="366"/>
        <end position="376"/>
    </location>
</feature>
<dbReference type="Pfam" id="PF00496">
    <property type="entry name" value="SBP_bac_5"/>
    <property type="match status" value="2"/>
</dbReference>
<evidence type="ECO:0000256" key="1">
    <source>
        <dbReference type="SAM" id="MobiDB-lite"/>
    </source>
</evidence>
<organism evidence="4 5">
    <name type="scientific">Streptomyces tardus</name>
    <dbReference type="NCBI Taxonomy" id="2780544"/>
    <lineage>
        <taxon>Bacteria</taxon>
        <taxon>Bacillati</taxon>
        <taxon>Actinomycetota</taxon>
        <taxon>Actinomycetes</taxon>
        <taxon>Kitasatosporales</taxon>
        <taxon>Streptomycetaceae</taxon>
        <taxon>Streptomyces</taxon>
    </lineage>
</organism>
<protein>
    <submittedName>
        <fullName evidence="4">ABC transporter family substrate-binding protein</fullName>
    </submittedName>
</protein>
<sequence>MPASPFNDSAVRRRCVAVLAAGALLPPVLAGCTGGEEPAEGKSGAARDIAPDARDRTAAGGSLRWAVDAMPRTLNAFQAEADETTDRIAEAVLPTLFPLDSRARPRLNRDYLESAEVTSREPQQTVVYTLSRKARWSDGKPVTAADFQAQWKALSGRESAFWSARNSGYERVHKVTRGENARQVKVTFARPYSDWKSLFSPLYPRSVMGDPSSFNDSARTRLPVSGGPFRLKGGKVGRKDKTVTLERNPRWWGERARLDTIVLTPVPRAQRAKALAAGRLDLAEIDRTDLRLFERPDSSNKPPAARPEEESAAAASDEASASSGTASDESSSSSSPSSGATGKSEKPDASTSPSASESPKSDASATSEKQSPSAKPSGSADAEDKDEKSAEDTKDTKDTKDEDDDNDKDADEKDEKSDKLTKKERKAAEKARKAAEKAAAARRKAAEERRNLAALTVRRALGPGYTQLALNGTSGPLQDERVRRAIGRALDREKLAESVLKPVGLPAEPLGSHLRGYDQDGYTDSSSAMGDGGREAAAAQLAAAGWQGGPALGTHEAAEEDAKPQGDTSRNAKAASRGLLATLRHGAATAHAGLLRQNAHLDARFAERAEKDEDEAAERLDERAKASMKRADQADRALGRWVGGMLSAEGGLVRAKQGKKLQLRMVVPAGPGAEQLRATSKRIAYMLEEVGIRAELHEVQDEAYFEDHVASGDFDLALYSWPVSAYPVTDARPLFAKPVPAPDGSLLVEQNYTRVGTDQIDSLFEQAVTELDDSARADVLKQIDARVWAVAGSIPLHQRPELVAADRRLVNAGAFGFETPRYQDIGYRK</sequence>
<dbReference type="SUPFAM" id="SSF53850">
    <property type="entry name" value="Periplasmic binding protein-like II"/>
    <property type="match status" value="3"/>
</dbReference>
<dbReference type="GO" id="GO:1904680">
    <property type="term" value="F:peptide transmembrane transporter activity"/>
    <property type="evidence" value="ECO:0007669"/>
    <property type="project" value="TreeGrafter"/>
</dbReference>
<keyword evidence="5" id="KW-1185">Reference proteome</keyword>
<proteinExistence type="predicted"/>
<feature type="compositionally biased region" description="Low complexity" evidence="1">
    <location>
        <begin position="349"/>
        <end position="365"/>
    </location>
</feature>
<feature type="domain" description="Solute-binding protein family 5" evidence="3">
    <location>
        <begin position="119"/>
        <end position="296"/>
    </location>
</feature>
<dbReference type="Proteomes" id="UP000694501">
    <property type="component" value="Unassembled WGS sequence"/>
</dbReference>
<dbReference type="EMBL" id="JAELVF020000001">
    <property type="protein sequence ID" value="MBU7599202.1"/>
    <property type="molecule type" value="Genomic_DNA"/>
</dbReference>
<dbReference type="PANTHER" id="PTHR30290">
    <property type="entry name" value="PERIPLASMIC BINDING COMPONENT OF ABC TRANSPORTER"/>
    <property type="match status" value="1"/>
</dbReference>
<feature type="signal peptide" evidence="2">
    <location>
        <begin position="1"/>
        <end position="30"/>
    </location>
</feature>
<dbReference type="Gene3D" id="3.40.190.10">
    <property type="entry name" value="Periplasmic binding protein-like II"/>
    <property type="match status" value="1"/>
</dbReference>
<dbReference type="InterPro" id="IPR039424">
    <property type="entry name" value="SBP_5"/>
</dbReference>
<dbReference type="RefSeq" id="WP_211039393.1">
    <property type="nucleotide sequence ID" value="NZ_JAELVF020000001.1"/>
</dbReference>
<evidence type="ECO:0000256" key="2">
    <source>
        <dbReference type="SAM" id="SignalP"/>
    </source>
</evidence>
<feature type="domain" description="Solute-binding protein family 5" evidence="3">
    <location>
        <begin position="448"/>
        <end position="555"/>
    </location>
</feature>
<reference evidence="4" key="1">
    <citation type="submission" date="2021-06" db="EMBL/GenBank/DDBJ databases">
        <title>Sequencing of actinobacteria type strains.</title>
        <authorList>
            <person name="Nguyen G.-S."/>
            <person name="Wentzel A."/>
        </authorList>
    </citation>
    <scope>NUCLEOTIDE SEQUENCE</scope>
    <source>
        <strain evidence="4">P38-E01</strain>
    </source>
</reference>
<name>A0A949JGV2_9ACTN</name>
<feature type="chain" id="PRO_5036914152" evidence="2">
    <location>
        <begin position="31"/>
        <end position="829"/>
    </location>
</feature>
<dbReference type="AlphaFoldDB" id="A0A949JGV2"/>
<feature type="compositionally biased region" description="Low complexity" evidence="1">
    <location>
        <begin position="312"/>
        <end position="341"/>
    </location>
</feature>
<comment type="caution">
    <text evidence="4">The sequence shown here is derived from an EMBL/GenBank/DDBJ whole genome shotgun (WGS) entry which is preliminary data.</text>
</comment>
<feature type="region of interest" description="Disordered" evidence="1">
    <location>
        <begin position="293"/>
        <end position="448"/>
    </location>
</feature>
<feature type="region of interest" description="Disordered" evidence="1">
    <location>
        <begin position="609"/>
        <end position="628"/>
    </location>
</feature>
<dbReference type="Gene3D" id="3.90.76.10">
    <property type="entry name" value="Dipeptide-binding Protein, Domain 1"/>
    <property type="match status" value="1"/>
</dbReference>
<dbReference type="PANTHER" id="PTHR30290:SF65">
    <property type="entry name" value="MONOACYL PHOSPHATIDYLINOSITOL TETRAMANNOSIDE-BINDING PROTEIN LPQW-RELATED"/>
    <property type="match status" value="1"/>
</dbReference>
<feature type="compositionally biased region" description="Basic and acidic residues" evidence="1">
    <location>
        <begin position="385"/>
        <end position="400"/>
    </location>
</feature>
<evidence type="ECO:0000313" key="5">
    <source>
        <dbReference type="Proteomes" id="UP000694501"/>
    </source>
</evidence>
<dbReference type="InterPro" id="IPR000914">
    <property type="entry name" value="SBP_5_dom"/>
</dbReference>
<accession>A0A949JGV2</accession>
<dbReference type="Gene3D" id="3.10.105.10">
    <property type="entry name" value="Dipeptide-binding Protein, Domain 3"/>
    <property type="match status" value="2"/>
</dbReference>
<feature type="compositionally biased region" description="Basic and acidic residues" evidence="1">
    <location>
        <begin position="410"/>
        <end position="436"/>
    </location>
</feature>
<keyword evidence="2" id="KW-0732">Signal</keyword>
<evidence type="ECO:0000313" key="4">
    <source>
        <dbReference type="EMBL" id="MBU7599202.1"/>
    </source>
</evidence>
<feature type="region of interest" description="Disordered" evidence="1">
    <location>
        <begin position="548"/>
        <end position="573"/>
    </location>
</feature>
<gene>
    <name evidence="4" type="ORF">JGS22_016685</name>
</gene>
<dbReference type="GO" id="GO:0015833">
    <property type="term" value="P:peptide transport"/>
    <property type="evidence" value="ECO:0007669"/>
    <property type="project" value="TreeGrafter"/>
</dbReference>